<sequence>MTERNRFNRRQFLKTTAGVIGAFTIVPRHVLGGNGHVAPSEMLNHAIIGCGGISSAHLGYIAEDPRRKLVALCDVDSNRLAGKLAGVDKGVKGYEDFRDVLARPDVDVVHVATPPHWHGLMSVAAAEAGKDIWCEKPMTRTIYEGQKVVEAVQRNNRIFRINTWFRFKGGFAGGYHTYDGSGAEVRPTRKLVKSGLLGWPLKVTIGRASGLNWKQDVWVGKTGLVPQSVPDNLNYDMWLGPAPRKYYHPHRTHGSFRGYWDYDGGGLGDMGQHYLDPVQFILGKDNTSPQEVIVETQQQHTDAVLPWRRVTYKYADGCEVILDGDNRDENAAFIEGPGGKLYKNFKSDIPNIKQKVAEMPDLEPVVTDFTEAVLNRKKFALNEVNGHRSCTMVNMAKIAVRLGRNLKFDPDKQMFIGDDEANRMMRQPMRAPWVI</sequence>
<feature type="domain" description="Gfo/Idh/MocA-like oxidoreductase bacterial type C-terminal" evidence="3">
    <location>
        <begin position="182"/>
        <end position="434"/>
    </location>
</feature>
<evidence type="ECO:0000313" key="5">
    <source>
        <dbReference type="Proteomes" id="UP000189674"/>
    </source>
</evidence>
<dbReference type="GO" id="GO:0000166">
    <property type="term" value="F:nucleotide binding"/>
    <property type="evidence" value="ECO:0007669"/>
    <property type="project" value="InterPro"/>
</dbReference>
<dbReference type="InterPro" id="IPR036291">
    <property type="entry name" value="NAD(P)-bd_dom_sf"/>
</dbReference>
<dbReference type="InterPro" id="IPR043906">
    <property type="entry name" value="Gfo/Idh/MocA_OxRdtase_bact_C"/>
</dbReference>
<dbReference type="PANTHER" id="PTHR43818:SF11">
    <property type="entry name" value="BCDNA.GH03377"/>
    <property type="match status" value="1"/>
</dbReference>
<dbReference type="SUPFAM" id="SSF55347">
    <property type="entry name" value="Glyceraldehyde-3-phosphate dehydrogenase-like, C-terminal domain"/>
    <property type="match status" value="1"/>
</dbReference>
<dbReference type="STRING" id="1936003.STSP2_01227"/>
<dbReference type="AlphaFoldDB" id="A0A1U9NJG4"/>
<dbReference type="KEGG" id="alus:STSP2_01227"/>
<dbReference type="PANTHER" id="PTHR43818">
    <property type="entry name" value="BCDNA.GH03377"/>
    <property type="match status" value="1"/>
</dbReference>
<accession>A0A1U9NJG4</accession>
<keyword evidence="1 4" id="KW-0560">Oxidoreductase</keyword>
<keyword evidence="5" id="KW-1185">Reference proteome</keyword>
<dbReference type="Gene3D" id="3.40.50.720">
    <property type="entry name" value="NAD(P)-binding Rossmann-like Domain"/>
    <property type="match status" value="1"/>
</dbReference>
<dbReference type="InterPro" id="IPR050463">
    <property type="entry name" value="Gfo/Idh/MocA_oxidrdct_glycsds"/>
</dbReference>
<dbReference type="PROSITE" id="PS51318">
    <property type="entry name" value="TAT"/>
    <property type="match status" value="1"/>
</dbReference>
<evidence type="ECO:0000313" key="4">
    <source>
        <dbReference type="EMBL" id="AQT68072.1"/>
    </source>
</evidence>
<gene>
    <name evidence="4" type="primary">iolG_3</name>
    <name evidence="4" type="ORF">STSP2_01227</name>
</gene>
<dbReference type="RefSeq" id="WP_146660775.1">
    <property type="nucleotide sequence ID" value="NZ_CP019791.1"/>
</dbReference>
<name>A0A1U9NJG4_9BACT</name>
<protein>
    <submittedName>
        <fullName evidence="4">Inositol 2-dehydrogenase</fullName>
        <ecNumber evidence="4">1.1.1.18</ecNumber>
    </submittedName>
</protein>
<dbReference type="SUPFAM" id="SSF51735">
    <property type="entry name" value="NAD(P)-binding Rossmann-fold domains"/>
    <property type="match status" value="1"/>
</dbReference>
<feature type="domain" description="Gfo/Idh/MocA-like oxidoreductase N-terminal" evidence="2">
    <location>
        <begin position="44"/>
        <end position="162"/>
    </location>
</feature>
<dbReference type="EMBL" id="CP019791">
    <property type="protein sequence ID" value="AQT68072.1"/>
    <property type="molecule type" value="Genomic_DNA"/>
</dbReference>
<dbReference type="Pfam" id="PF19051">
    <property type="entry name" value="GFO_IDH_MocA_C2"/>
    <property type="match status" value="1"/>
</dbReference>
<evidence type="ECO:0000259" key="3">
    <source>
        <dbReference type="Pfam" id="PF19051"/>
    </source>
</evidence>
<evidence type="ECO:0000256" key="1">
    <source>
        <dbReference type="ARBA" id="ARBA00023002"/>
    </source>
</evidence>
<dbReference type="Pfam" id="PF01408">
    <property type="entry name" value="GFO_IDH_MocA"/>
    <property type="match status" value="1"/>
</dbReference>
<organism evidence="4 5">
    <name type="scientific">Anaerohalosphaera lusitana</name>
    <dbReference type="NCBI Taxonomy" id="1936003"/>
    <lineage>
        <taxon>Bacteria</taxon>
        <taxon>Pseudomonadati</taxon>
        <taxon>Planctomycetota</taxon>
        <taxon>Phycisphaerae</taxon>
        <taxon>Sedimentisphaerales</taxon>
        <taxon>Anaerohalosphaeraceae</taxon>
        <taxon>Anaerohalosphaera</taxon>
    </lineage>
</organism>
<dbReference type="Gene3D" id="3.30.360.10">
    <property type="entry name" value="Dihydrodipicolinate Reductase, domain 2"/>
    <property type="match status" value="1"/>
</dbReference>
<dbReference type="OrthoDB" id="248545at2"/>
<evidence type="ECO:0000259" key="2">
    <source>
        <dbReference type="Pfam" id="PF01408"/>
    </source>
</evidence>
<dbReference type="GO" id="GO:0050112">
    <property type="term" value="F:inositol 2-dehydrogenase (NAD+) activity"/>
    <property type="evidence" value="ECO:0007669"/>
    <property type="project" value="UniProtKB-EC"/>
</dbReference>
<reference evidence="5" key="1">
    <citation type="submission" date="2017-02" db="EMBL/GenBank/DDBJ databases">
        <title>Comparative genomics and description of representatives of a novel lineage of planctomycetes thriving in anoxic sediments.</title>
        <authorList>
            <person name="Spring S."/>
            <person name="Bunk B."/>
            <person name="Sproer C."/>
        </authorList>
    </citation>
    <scope>NUCLEOTIDE SEQUENCE [LARGE SCALE GENOMIC DNA]</scope>
    <source>
        <strain evidence="5">ST-NAGAB-D1</strain>
    </source>
</reference>
<dbReference type="InterPro" id="IPR006311">
    <property type="entry name" value="TAT_signal"/>
</dbReference>
<dbReference type="EC" id="1.1.1.18" evidence="4"/>
<dbReference type="InterPro" id="IPR000683">
    <property type="entry name" value="Gfo/Idh/MocA-like_OxRdtase_N"/>
</dbReference>
<dbReference type="Proteomes" id="UP000189674">
    <property type="component" value="Chromosome"/>
</dbReference>
<proteinExistence type="predicted"/>